<dbReference type="Pfam" id="PF12096">
    <property type="entry name" value="DUF3572"/>
    <property type="match status" value="1"/>
</dbReference>
<evidence type="ECO:0000256" key="1">
    <source>
        <dbReference type="SAM" id="MobiDB-lite"/>
    </source>
</evidence>
<feature type="region of interest" description="Disordered" evidence="1">
    <location>
        <begin position="72"/>
        <end position="92"/>
    </location>
</feature>
<dbReference type="OrthoDB" id="7356934at2"/>
<dbReference type="InterPro" id="IPR021955">
    <property type="entry name" value="DUF3572"/>
</dbReference>
<evidence type="ECO:0000313" key="2">
    <source>
        <dbReference type="EMBL" id="RRH76942.1"/>
    </source>
</evidence>
<gene>
    <name evidence="2" type="ORF">EG244_04875</name>
</gene>
<keyword evidence="3" id="KW-1185">Reference proteome</keyword>
<dbReference type="AlphaFoldDB" id="A0A3P3DU11"/>
<reference evidence="2 3" key="1">
    <citation type="submission" date="2018-11" db="EMBL/GenBank/DDBJ databases">
        <title>Gemmobacter sp. nov., YIM 102744-1 draft genome.</title>
        <authorList>
            <person name="Li G."/>
            <person name="Jiang Y."/>
        </authorList>
    </citation>
    <scope>NUCLEOTIDE SEQUENCE [LARGE SCALE GENOMIC DNA]</scope>
    <source>
        <strain evidence="2 3">YIM 102744-1</strain>
    </source>
</reference>
<dbReference type="RefSeq" id="WP_124963887.1">
    <property type="nucleotide sequence ID" value="NZ_RRAZ01000005.1"/>
</dbReference>
<dbReference type="Proteomes" id="UP000282125">
    <property type="component" value="Unassembled WGS sequence"/>
</dbReference>
<comment type="caution">
    <text evidence="2">The sequence shown here is derived from an EMBL/GenBank/DDBJ whole genome shotgun (WGS) entry which is preliminary data.</text>
</comment>
<sequence length="92" mass="9914">MKRDMAETLALQALGWIAGQDDLFGQFMNATGASRDDLREQAGNAHFLGAVLDFILMEDDRVLRFAEAAGVAPTSPGQARQALPGGETPHWT</sequence>
<accession>A0A3P3DU11</accession>
<dbReference type="EMBL" id="RRAZ01000005">
    <property type="protein sequence ID" value="RRH76942.1"/>
    <property type="molecule type" value="Genomic_DNA"/>
</dbReference>
<name>A0A3P3DU11_9RHOB</name>
<evidence type="ECO:0000313" key="3">
    <source>
        <dbReference type="Proteomes" id="UP000282125"/>
    </source>
</evidence>
<protein>
    <submittedName>
        <fullName evidence="2">DUF3572 family protein</fullName>
    </submittedName>
</protein>
<organism evidence="2 3">
    <name type="scientific">Falsigemmobacter faecalis</name>
    <dbReference type="NCBI Taxonomy" id="2488730"/>
    <lineage>
        <taxon>Bacteria</taxon>
        <taxon>Pseudomonadati</taxon>
        <taxon>Pseudomonadota</taxon>
        <taxon>Alphaproteobacteria</taxon>
        <taxon>Rhodobacterales</taxon>
        <taxon>Paracoccaceae</taxon>
        <taxon>Falsigemmobacter</taxon>
    </lineage>
</organism>
<proteinExistence type="predicted"/>